<keyword evidence="5" id="KW-1185">Reference proteome</keyword>
<evidence type="ECO:0000313" key="5">
    <source>
        <dbReference type="Proteomes" id="UP000632766"/>
    </source>
</evidence>
<organism evidence="4 5">
    <name type="scientific">Amazonocrinis nigriterrae CENA67</name>
    <dbReference type="NCBI Taxonomy" id="2794033"/>
    <lineage>
        <taxon>Bacteria</taxon>
        <taxon>Bacillati</taxon>
        <taxon>Cyanobacteriota</taxon>
        <taxon>Cyanophyceae</taxon>
        <taxon>Nostocales</taxon>
        <taxon>Nostocaceae</taxon>
        <taxon>Amazonocrinis</taxon>
        <taxon>Amazonocrinis nigriterrae</taxon>
    </lineage>
</organism>
<comment type="similarity">
    <text evidence="2">Belongs to the fatty acid desaturase type 2 family.</text>
</comment>
<dbReference type="Pfam" id="PF00487">
    <property type="entry name" value="FA_desaturase"/>
    <property type="match status" value="1"/>
</dbReference>
<sequence length="129" mass="15226">MFILSVALQTSFFLDVWLLPLLLGAAPIHALIELPEHLGCNSSTTNLFKNTRTIRTNKFVEWFTNGNNWHVEHHENPAVPMEYLRERHKQLAPKIEYLEPSYREFYRKFFRDLISRSFRGESSQAAFKN</sequence>
<evidence type="ECO:0000256" key="1">
    <source>
        <dbReference type="ARBA" id="ARBA00001954"/>
    </source>
</evidence>
<dbReference type="InterPro" id="IPR005804">
    <property type="entry name" value="FA_desaturase_dom"/>
</dbReference>
<comment type="cofactor">
    <cofactor evidence="1">
        <name>Fe(2+)</name>
        <dbReference type="ChEBI" id="CHEBI:29033"/>
    </cofactor>
</comment>
<feature type="domain" description="Fatty acid desaturase" evidence="3">
    <location>
        <begin position="8"/>
        <end position="105"/>
    </location>
</feature>
<dbReference type="GO" id="GO:0006629">
    <property type="term" value="P:lipid metabolic process"/>
    <property type="evidence" value="ECO:0007669"/>
    <property type="project" value="InterPro"/>
</dbReference>
<protein>
    <submittedName>
        <fullName evidence="4">Fatty acid desaturase</fullName>
    </submittedName>
</protein>
<evidence type="ECO:0000256" key="2">
    <source>
        <dbReference type="ARBA" id="ARBA00008749"/>
    </source>
</evidence>
<dbReference type="EMBL" id="JAECZC010000097">
    <property type="protein sequence ID" value="MBH8566463.1"/>
    <property type="molecule type" value="Genomic_DNA"/>
</dbReference>
<evidence type="ECO:0000313" key="4">
    <source>
        <dbReference type="EMBL" id="MBH8566463.1"/>
    </source>
</evidence>
<dbReference type="AlphaFoldDB" id="A0A8J7HZV8"/>
<accession>A0A8J7HZV8</accession>
<comment type="caution">
    <text evidence="4">The sequence shown here is derived from an EMBL/GenBank/DDBJ whole genome shotgun (WGS) entry which is preliminary data.</text>
</comment>
<name>A0A8J7HZV8_9NOST</name>
<dbReference type="RefSeq" id="WP_198128216.1">
    <property type="nucleotide sequence ID" value="NZ_JAECZC010000097.1"/>
</dbReference>
<reference evidence="4 5" key="1">
    <citation type="journal article" date="2021" name="Int. J. Syst. Evol. Microbiol.">
        <title>Amazonocrinis nigriterrae gen. nov., sp. nov., Atlanticothrix silvestris gen. nov., sp. nov. and Dendronalium phyllosphericum gen. nov., sp. nov., nostocacean cyanobacteria from Brazilian environments.</title>
        <authorList>
            <person name="Alvarenga D.O."/>
            <person name="Andreote A.P.D."/>
            <person name="Branco L.H.Z."/>
            <person name="Delbaje E."/>
            <person name="Cruz R.B."/>
            <person name="Varani A.M."/>
            <person name="Fiore M.F."/>
        </authorList>
    </citation>
    <scope>NUCLEOTIDE SEQUENCE [LARGE SCALE GENOMIC DNA]</scope>
    <source>
        <strain evidence="4 5">CENA67</strain>
    </source>
</reference>
<proteinExistence type="inferred from homology"/>
<evidence type="ECO:0000259" key="3">
    <source>
        <dbReference type="Pfam" id="PF00487"/>
    </source>
</evidence>
<dbReference type="Proteomes" id="UP000632766">
    <property type="component" value="Unassembled WGS sequence"/>
</dbReference>
<gene>
    <name evidence="4" type="ORF">I8748_30655</name>
</gene>